<dbReference type="PANTHER" id="PTHR12455:SF0">
    <property type="entry name" value="NUCLEOLAR COMPLEX PROTEIN 4 HOMOLOG"/>
    <property type="match status" value="1"/>
</dbReference>
<evidence type="ECO:0000313" key="2">
    <source>
        <dbReference type="Proteomes" id="UP000008672"/>
    </source>
</evidence>
<dbReference type="InterPro" id="IPR027193">
    <property type="entry name" value="Noc4"/>
</dbReference>
<evidence type="ECO:0000313" key="1">
    <source>
        <dbReference type="Ensembl" id="ENSLACP00000021124.1"/>
    </source>
</evidence>
<reference evidence="1" key="2">
    <citation type="submission" date="2025-08" db="UniProtKB">
        <authorList>
            <consortium name="Ensembl"/>
        </authorList>
    </citation>
    <scope>IDENTIFICATION</scope>
</reference>
<keyword evidence="2" id="KW-1185">Reference proteome</keyword>
<dbReference type="InterPro" id="IPR016024">
    <property type="entry name" value="ARM-type_fold"/>
</dbReference>
<dbReference type="SUPFAM" id="SSF48371">
    <property type="entry name" value="ARM repeat"/>
    <property type="match status" value="1"/>
</dbReference>
<dbReference type="Bgee" id="ENSLACG00000018559">
    <property type="expression patterns" value="Expressed in chordate pharynx and 6 other cell types or tissues"/>
</dbReference>
<dbReference type="EMBL" id="AFYH01006584">
    <property type="status" value="NOT_ANNOTATED_CDS"/>
    <property type="molecule type" value="Genomic_DNA"/>
</dbReference>
<dbReference type="EMBL" id="AFYH01006585">
    <property type="status" value="NOT_ANNOTATED_CDS"/>
    <property type="molecule type" value="Genomic_DNA"/>
</dbReference>
<accession>H3BGV3</accession>
<gene>
    <name evidence="1" type="primary">NOC4L</name>
</gene>
<organism evidence="1 2">
    <name type="scientific">Latimeria chalumnae</name>
    <name type="common">Coelacanth</name>
    <dbReference type="NCBI Taxonomy" id="7897"/>
    <lineage>
        <taxon>Eukaryota</taxon>
        <taxon>Metazoa</taxon>
        <taxon>Chordata</taxon>
        <taxon>Craniata</taxon>
        <taxon>Vertebrata</taxon>
        <taxon>Euteleostomi</taxon>
        <taxon>Coelacanthiformes</taxon>
        <taxon>Coelacanthidae</taxon>
        <taxon>Latimeria</taxon>
    </lineage>
</organism>
<dbReference type="GeneTree" id="ENSGT00390000016776"/>
<dbReference type="GO" id="GO:0042254">
    <property type="term" value="P:ribosome biogenesis"/>
    <property type="evidence" value="ECO:0007669"/>
    <property type="project" value="InterPro"/>
</dbReference>
<reference evidence="2" key="1">
    <citation type="submission" date="2011-08" db="EMBL/GenBank/DDBJ databases">
        <title>The draft genome of Latimeria chalumnae.</title>
        <authorList>
            <person name="Di Palma F."/>
            <person name="Alfoldi J."/>
            <person name="Johnson J."/>
            <person name="Berlin A."/>
            <person name="Gnerre S."/>
            <person name="Jaffe D."/>
            <person name="MacCallum I."/>
            <person name="Young S."/>
            <person name="Walker B.J."/>
            <person name="Lander E."/>
            <person name="Lindblad-Toh K."/>
        </authorList>
    </citation>
    <scope>NUCLEOTIDE SEQUENCE [LARGE SCALE GENOMIC DNA]</scope>
    <source>
        <strain evidence="2">Wild caught</strain>
    </source>
</reference>
<dbReference type="EMBL" id="AFYH01006586">
    <property type="status" value="NOT_ANNOTATED_CDS"/>
    <property type="molecule type" value="Genomic_DNA"/>
</dbReference>
<name>H3BGV3_LATCH</name>
<dbReference type="EMBL" id="AFYH01006587">
    <property type="status" value="NOT_ANNOTATED_CDS"/>
    <property type="molecule type" value="Genomic_DNA"/>
</dbReference>
<dbReference type="Proteomes" id="UP000008672">
    <property type="component" value="Unassembled WGS sequence"/>
</dbReference>
<protein>
    <submittedName>
        <fullName evidence="1">Nucleolar complex associated 4 homolog</fullName>
    </submittedName>
</protein>
<dbReference type="GO" id="GO:0030692">
    <property type="term" value="C:Noc4p-Nop14p complex"/>
    <property type="evidence" value="ECO:0007669"/>
    <property type="project" value="TreeGrafter"/>
</dbReference>
<dbReference type="GO" id="GO:0032040">
    <property type="term" value="C:small-subunit processome"/>
    <property type="evidence" value="ECO:0007669"/>
    <property type="project" value="TreeGrafter"/>
</dbReference>
<reference evidence="1" key="3">
    <citation type="submission" date="2025-09" db="UniProtKB">
        <authorList>
            <consortium name="Ensembl"/>
        </authorList>
    </citation>
    <scope>IDENTIFICATION</scope>
</reference>
<dbReference type="EMBL" id="AFYH01006589">
    <property type="status" value="NOT_ANNOTATED_CDS"/>
    <property type="molecule type" value="Genomic_DNA"/>
</dbReference>
<dbReference type="PANTHER" id="PTHR12455">
    <property type="entry name" value="NUCLEOLAR COMPLEX PROTEIN 4"/>
    <property type="match status" value="1"/>
</dbReference>
<dbReference type="EMBL" id="AFYH01006588">
    <property type="status" value="NOT_ANNOTATED_CDS"/>
    <property type="molecule type" value="Genomic_DNA"/>
</dbReference>
<proteinExistence type="predicted"/>
<sequence>MAAPSGKHVRAKKAAKESVSSLLNQRLESVLESEKNANVVFDILEFLESDSEEELLHAIRTCSRLFGTLLERGELFVGQLPEEEDAFAASYSAEEKYKIWMRYRYNSCIHRLLELMVHASYQVRELALCTLMKFVKLECEHPLVKSDWDEHYNFPHELLKSILERLLQVDKDSSLLISRFHEFLEYEDVRYYVMTSVNYCVTKFMQKVKEAVLPVYQQNVFTLISSVTMPEEESELTNCLVKQEVKHKEQKVTKLKEHKRAFERMWLGFLKHKLPTSLYKKVLVILHDSILPHMSKPTLMIDFLTAAYEIGW</sequence>
<dbReference type="HOGENOM" id="CLU_891262_0_0_1"/>
<dbReference type="AlphaFoldDB" id="H3BGV3"/>
<dbReference type="Ensembl" id="ENSLACT00000021264.1">
    <property type="protein sequence ID" value="ENSLACP00000021124.1"/>
    <property type="gene ID" value="ENSLACG00000018559.1"/>
</dbReference>